<evidence type="ECO:0000313" key="2">
    <source>
        <dbReference type="Proteomes" id="UP000015104"/>
    </source>
</evidence>
<proteinExistence type="predicted"/>
<reference evidence="1" key="2">
    <citation type="submission" date="2015-06" db="UniProtKB">
        <authorList>
            <consortium name="EnsemblMetazoa"/>
        </authorList>
    </citation>
    <scope>IDENTIFICATION</scope>
</reference>
<protein>
    <submittedName>
        <fullName evidence="1">Uncharacterized protein</fullName>
    </submittedName>
</protein>
<dbReference type="EnsemblMetazoa" id="tetur37g00170.1">
    <property type="protein sequence ID" value="tetur37g00170.1"/>
    <property type="gene ID" value="tetur37g00170"/>
</dbReference>
<name>T1L3Y8_TETUR</name>
<dbReference type="Proteomes" id="UP000015104">
    <property type="component" value="Unassembled WGS sequence"/>
</dbReference>
<dbReference type="AlphaFoldDB" id="T1L3Y8"/>
<organism evidence="1 2">
    <name type="scientific">Tetranychus urticae</name>
    <name type="common">Two-spotted spider mite</name>
    <dbReference type="NCBI Taxonomy" id="32264"/>
    <lineage>
        <taxon>Eukaryota</taxon>
        <taxon>Metazoa</taxon>
        <taxon>Ecdysozoa</taxon>
        <taxon>Arthropoda</taxon>
        <taxon>Chelicerata</taxon>
        <taxon>Arachnida</taxon>
        <taxon>Acari</taxon>
        <taxon>Acariformes</taxon>
        <taxon>Trombidiformes</taxon>
        <taxon>Prostigmata</taxon>
        <taxon>Eleutherengona</taxon>
        <taxon>Raphignathae</taxon>
        <taxon>Tetranychoidea</taxon>
        <taxon>Tetranychidae</taxon>
        <taxon>Tetranychus</taxon>
    </lineage>
</organism>
<keyword evidence="2" id="KW-1185">Reference proteome</keyword>
<evidence type="ECO:0000313" key="1">
    <source>
        <dbReference type="EnsemblMetazoa" id="tetur37g00170.1"/>
    </source>
</evidence>
<sequence>MQSKSQMINYIYKRSFPNIWLCLKSWLWQ</sequence>
<dbReference type="EMBL" id="CAEY01001062">
    <property type="status" value="NOT_ANNOTATED_CDS"/>
    <property type="molecule type" value="Genomic_DNA"/>
</dbReference>
<reference evidence="2" key="1">
    <citation type="submission" date="2011-08" db="EMBL/GenBank/DDBJ databases">
        <authorList>
            <person name="Rombauts S."/>
        </authorList>
    </citation>
    <scope>NUCLEOTIDE SEQUENCE</scope>
    <source>
        <strain evidence="2">London</strain>
    </source>
</reference>
<accession>T1L3Y8</accession>
<dbReference type="HOGENOM" id="CLU_3411040_0_0_1"/>